<protein>
    <submittedName>
        <fullName evidence="3">Putative</fullName>
    </submittedName>
</protein>
<reference evidence="3 4" key="1">
    <citation type="submission" date="2024-07" db="EMBL/GenBank/DDBJ databases">
        <authorList>
            <person name="Akdeniz Z."/>
        </authorList>
    </citation>
    <scope>NUCLEOTIDE SEQUENCE [LARGE SCALE GENOMIC DNA]</scope>
</reference>
<dbReference type="PROSITE" id="PS51450">
    <property type="entry name" value="LRR"/>
    <property type="match status" value="2"/>
</dbReference>
<evidence type="ECO:0000313" key="3">
    <source>
        <dbReference type="EMBL" id="CAL5997973.1"/>
    </source>
</evidence>
<dbReference type="Proteomes" id="UP001642409">
    <property type="component" value="Unassembled WGS sequence"/>
</dbReference>
<evidence type="ECO:0000256" key="1">
    <source>
        <dbReference type="ARBA" id="ARBA00022614"/>
    </source>
</evidence>
<sequence length="588" mass="68341">MSLLSSRILTNEQFDLTCQSIFTPEKFFKQNEEGIHIFCPCCRTEVVMQNHHMYCKGMNGLTKQIHNAQVSNIINIIDKKHNPMVCRTARQVNDDEQSKLQPDIVTKDNQTFDFSVSKNPLAMYKTKIEKYGKIFDNKNVIPIIITPWLQMDPRSIIEMSRYCKPDKLFKSLSFWTIYMESQKLEKYSSYSKENNLNHFDTEVIVKLKSKTIKQLTVLNSMYAHAIFNLNDLELENLEVMELQDNDLENDQLYNLSKFMKLHTLDVSRNKVDLTNIHNVTSLTTLYLRKCGLQNIDQIASLVNLKDLDISGNIDIELSPLYKLKSLSKLQMCYCALKNIDQIDMLITLKVLAISSNYLQNIDSIRLLVNLKELDISQNESLDITPLKDLVGLTQLNLNFCGLTRVSALKPLINLQFLDLSFNSGINITELQYLKNLTHLNLEYCNLVSIYALKPLVNLEYLNVQDNQIVFLDINHLFQLKLFNIERNRIKNINFSHPNYNNRESGKRCFKITNQKKPSQEELRKAKTLKNVESSNNQLKQIQNQFKMFLKTLKSFKNQVNAIVNYSNFIQFASSTVRLFEMLNEPVSQ</sequence>
<dbReference type="InterPro" id="IPR025875">
    <property type="entry name" value="Leu-rich_rpt_4"/>
</dbReference>
<evidence type="ECO:0000313" key="4">
    <source>
        <dbReference type="Proteomes" id="UP001642409"/>
    </source>
</evidence>
<keyword evidence="2" id="KW-0677">Repeat</keyword>
<keyword evidence="4" id="KW-1185">Reference proteome</keyword>
<gene>
    <name evidence="3" type="ORF">HINF_LOCUS15509</name>
</gene>
<evidence type="ECO:0000256" key="2">
    <source>
        <dbReference type="ARBA" id="ARBA00022737"/>
    </source>
</evidence>
<dbReference type="PANTHER" id="PTHR46652:SF3">
    <property type="entry name" value="LEUCINE-RICH REPEAT-CONTAINING PROTEIN 9"/>
    <property type="match status" value="1"/>
</dbReference>
<dbReference type="Gene3D" id="3.80.10.10">
    <property type="entry name" value="Ribonuclease Inhibitor"/>
    <property type="match status" value="1"/>
</dbReference>
<dbReference type="PANTHER" id="PTHR46652">
    <property type="entry name" value="LEUCINE-RICH REPEAT AND IQ DOMAIN-CONTAINING PROTEIN 1-RELATED"/>
    <property type="match status" value="1"/>
</dbReference>
<name>A0ABP1HVA4_9EUKA</name>
<dbReference type="InterPro" id="IPR032675">
    <property type="entry name" value="LRR_dom_sf"/>
</dbReference>
<organism evidence="3 4">
    <name type="scientific">Hexamita inflata</name>
    <dbReference type="NCBI Taxonomy" id="28002"/>
    <lineage>
        <taxon>Eukaryota</taxon>
        <taxon>Metamonada</taxon>
        <taxon>Diplomonadida</taxon>
        <taxon>Hexamitidae</taxon>
        <taxon>Hexamitinae</taxon>
        <taxon>Hexamita</taxon>
    </lineage>
</organism>
<dbReference type="EMBL" id="CAXDID020000037">
    <property type="protein sequence ID" value="CAL5997973.1"/>
    <property type="molecule type" value="Genomic_DNA"/>
</dbReference>
<dbReference type="Pfam" id="PF12799">
    <property type="entry name" value="LRR_4"/>
    <property type="match status" value="1"/>
</dbReference>
<dbReference type="SUPFAM" id="SSF52058">
    <property type="entry name" value="L domain-like"/>
    <property type="match status" value="1"/>
</dbReference>
<comment type="caution">
    <text evidence="3">The sequence shown here is derived from an EMBL/GenBank/DDBJ whole genome shotgun (WGS) entry which is preliminary data.</text>
</comment>
<dbReference type="InterPro" id="IPR050836">
    <property type="entry name" value="SDS22/Internalin_LRR"/>
</dbReference>
<proteinExistence type="predicted"/>
<keyword evidence="1" id="KW-0433">Leucine-rich repeat</keyword>
<accession>A0ABP1HVA4</accession>
<dbReference type="InterPro" id="IPR001611">
    <property type="entry name" value="Leu-rich_rpt"/>
</dbReference>